<comment type="caution">
    <text evidence="2">The sequence shown here is derived from an EMBL/GenBank/DDBJ whole genome shotgun (WGS) entry which is preliminary data.</text>
</comment>
<protein>
    <recommendedName>
        <fullName evidence="1">Tf2-1-like SH3-like domain-containing protein</fullName>
    </recommendedName>
</protein>
<evidence type="ECO:0000313" key="2">
    <source>
        <dbReference type="EMBL" id="RDY06257.1"/>
    </source>
</evidence>
<evidence type="ECO:0000313" key="3">
    <source>
        <dbReference type="Proteomes" id="UP000257109"/>
    </source>
</evidence>
<dbReference type="Proteomes" id="UP000257109">
    <property type="component" value="Unassembled WGS sequence"/>
</dbReference>
<dbReference type="OrthoDB" id="1432277at2759"/>
<organism evidence="2 3">
    <name type="scientific">Mucuna pruriens</name>
    <name type="common">Velvet bean</name>
    <name type="synonym">Dolichos pruriens</name>
    <dbReference type="NCBI Taxonomy" id="157652"/>
    <lineage>
        <taxon>Eukaryota</taxon>
        <taxon>Viridiplantae</taxon>
        <taxon>Streptophyta</taxon>
        <taxon>Embryophyta</taxon>
        <taxon>Tracheophyta</taxon>
        <taxon>Spermatophyta</taxon>
        <taxon>Magnoliopsida</taxon>
        <taxon>eudicotyledons</taxon>
        <taxon>Gunneridae</taxon>
        <taxon>Pentapetalae</taxon>
        <taxon>rosids</taxon>
        <taxon>fabids</taxon>
        <taxon>Fabales</taxon>
        <taxon>Fabaceae</taxon>
        <taxon>Papilionoideae</taxon>
        <taxon>50 kb inversion clade</taxon>
        <taxon>NPAAA clade</taxon>
        <taxon>indigoferoid/millettioid clade</taxon>
        <taxon>Phaseoleae</taxon>
        <taxon>Mucuna</taxon>
    </lineage>
</organism>
<reference evidence="2" key="1">
    <citation type="submission" date="2018-05" db="EMBL/GenBank/DDBJ databases">
        <title>Draft genome of Mucuna pruriens seed.</title>
        <authorList>
            <person name="Nnadi N.E."/>
            <person name="Vos R."/>
            <person name="Hasami M.H."/>
            <person name="Devisetty U.K."/>
            <person name="Aguiy J.C."/>
        </authorList>
    </citation>
    <scope>NUCLEOTIDE SEQUENCE [LARGE SCALE GENOMIC DNA]</scope>
    <source>
        <strain evidence="2">JCA_2017</strain>
    </source>
</reference>
<dbReference type="InterPro" id="IPR056924">
    <property type="entry name" value="SH3_Tf2-1"/>
</dbReference>
<sequence length="172" mass="20102">MVNQDGLSKAKFVKRFHEKARAHIWKRRVSNMPNFPIREKGKVHLRKDKFPTLRKFKFLPRGDRFFKVLQRINDNAYVLDMPQDYEGSAIFNFDTNLGRHEEHTKDTENLDNKALQGPMTRGRLKRLEKEVQEKMGLLIMQGGYTKVIVNQLTCVSVVSLPFVVCFGEYDAN</sequence>
<name>A0A371HU31_MUCPR</name>
<dbReference type="Pfam" id="PF24626">
    <property type="entry name" value="SH3_Tf2-1"/>
    <property type="match status" value="1"/>
</dbReference>
<accession>A0A371HU31</accession>
<dbReference type="EMBL" id="QJKJ01001717">
    <property type="protein sequence ID" value="RDY06257.1"/>
    <property type="molecule type" value="Genomic_DNA"/>
</dbReference>
<proteinExistence type="predicted"/>
<gene>
    <name evidence="2" type="ORF">CR513_09782</name>
</gene>
<feature type="non-terminal residue" evidence="2">
    <location>
        <position position="1"/>
    </location>
</feature>
<feature type="domain" description="Tf2-1-like SH3-like" evidence="1">
    <location>
        <begin position="43"/>
        <end position="92"/>
    </location>
</feature>
<dbReference type="AlphaFoldDB" id="A0A371HU31"/>
<evidence type="ECO:0000259" key="1">
    <source>
        <dbReference type="Pfam" id="PF24626"/>
    </source>
</evidence>
<keyword evidence="3" id="KW-1185">Reference proteome</keyword>